<evidence type="ECO:0000256" key="11">
    <source>
        <dbReference type="ARBA" id="ARBA00022833"/>
    </source>
</evidence>
<dbReference type="GO" id="GO:0016567">
    <property type="term" value="P:protein ubiquitination"/>
    <property type="evidence" value="ECO:0007669"/>
    <property type="project" value="InterPro"/>
</dbReference>
<evidence type="ECO:0000256" key="2">
    <source>
        <dbReference type="ARBA" id="ARBA00004167"/>
    </source>
</evidence>
<dbReference type="PROSITE" id="PS50089">
    <property type="entry name" value="ZF_RING_2"/>
    <property type="match status" value="1"/>
</dbReference>
<dbReference type="InterPro" id="IPR013083">
    <property type="entry name" value="Znf_RING/FYVE/PHD"/>
</dbReference>
<dbReference type="Pfam" id="PF22191">
    <property type="entry name" value="IBR_1"/>
    <property type="match status" value="1"/>
</dbReference>
<dbReference type="FunFam" id="3.30.40.10:FF:000051">
    <property type="entry name" value="RBR-type E3 ubiquitin transferase"/>
    <property type="match status" value="1"/>
</dbReference>
<evidence type="ECO:0000256" key="1">
    <source>
        <dbReference type="ARBA" id="ARBA00001798"/>
    </source>
</evidence>
<evidence type="ECO:0000256" key="14">
    <source>
        <dbReference type="PROSITE-ProRule" id="PRU00175"/>
    </source>
</evidence>
<keyword evidence="8" id="KW-0677">Repeat</keyword>
<evidence type="ECO:0000256" key="13">
    <source>
        <dbReference type="ARBA" id="ARBA00023136"/>
    </source>
</evidence>
<gene>
    <name evidence="17" type="ORF">BB561_001922</name>
</gene>
<dbReference type="Pfam" id="PF00097">
    <property type="entry name" value="zf-C3HC4"/>
    <property type="match status" value="1"/>
</dbReference>
<comment type="subcellular location">
    <subcellularLocation>
        <location evidence="2">Membrane</location>
        <topology evidence="2">Single-pass membrane protein</topology>
    </subcellularLocation>
</comment>
<keyword evidence="13" id="KW-0472">Membrane</keyword>
<keyword evidence="9 14" id="KW-0863">Zinc-finger</keyword>
<evidence type="ECO:0000256" key="7">
    <source>
        <dbReference type="ARBA" id="ARBA00022723"/>
    </source>
</evidence>
<protein>
    <recommendedName>
        <fullName evidence="4">RBR-type E3 ubiquitin transferase</fullName>
        <ecNumber evidence="4">2.3.2.31</ecNumber>
    </recommendedName>
</protein>
<comment type="caution">
    <text evidence="17">The sequence shown here is derived from an EMBL/GenBank/DDBJ whole genome shotgun (WGS) entry which is preliminary data.</text>
</comment>
<comment type="pathway">
    <text evidence="3">Protein modification; protein ubiquitination.</text>
</comment>
<dbReference type="Gene3D" id="1.20.120.1750">
    <property type="match status" value="1"/>
</dbReference>
<evidence type="ECO:0000256" key="6">
    <source>
        <dbReference type="ARBA" id="ARBA00022692"/>
    </source>
</evidence>
<dbReference type="GO" id="GO:0005737">
    <property type="term" value="C:cytoplasm"/>
    <property type="evidence" value="ECO:0007669"/>
    <property type="project" value="UniProtKB-ARBA"/>
</dbReference>
<dbReference type="EC" id="2.3.2.31" evidence="4"/>
<keyword evidence="10" id="KW-0833">Ubl conjugation pathway</keyword>
<accession>A0A2T9YSD7</accession>
<reference evidence="17 18" key="1">
    <citation type="journal article" date="2018" name="MBio">
        <title>Comparative Genomics Reveals the Core Gene Toolbox for the Fungus-Insect Symbiosis.</title>
        <authorList>
            <person name="Wang Y."/>
            <person name="Stata M."/>
            <person name="Wang W."/>
            <person name="Stajich J.E."/>
            <person name="White M.M."/>
            <person name="Moncalvo J.M."/>
        </authorList>
    </citation>
    <scope>NUCLEOTIDE SEQUENCE [LARGE SCALE GENOMIC DNA]</scope>
    <source>
        <strain evidence="17 18">SWE-8-4</strain>
    </source>
</reference>
<comment type="catalytic activity">
    <reaction evidence="1">
        <text>[E2 ubiquitin-conjugating enzyme]-S-ubiquitinyl-L-cysteine + [acceptor protein]-L-lysine = [E2 ubiquitin-conjugating enzyme]-L-cysteine + [acceptor protein]-N(6)-ubiquitinyl-L-lysine.</text>
        <dbReference type="EC" id="2.3.2.31"/>
    </reaction>
</comment>
<dbReference type="PROSITE" id="PS00518">
    <property type="entry name" value="ZF_RING_1"/>
    <property type="match status" value="1"/>
</dbReference>
<keyword evidence="7" id="KW-0479">Metal-binding</keyword>
<dbReference type="GO" id="GO:0031090">
    <property type="term" value="C:organelle membrane"/>
    <property type="evidence" value="ECO:0007669"/>
    <property type="project" value="UniProtKB-ARBA"/>
</dbReference>
<dbReference type="PROSITE" id="PS51873">
    <property type="entry name" value="TRIAD"/>
    <property type="match status" value="1"/>
</dbReference>
<dbReference type="AlphaFoldDB" id="A0A2T9YSD7"/>
<organism evidence="17 18">
    <name type="scientific">Smittium simulii</name>
    <dbReference type="NCBI Taxonomy" id="133385"/>
    <lineage>
        <taxon>Eukaryota</taxon>
        <taxon>Fungi</taxon>
        <taxon>Fungi incertae sedis</taxon>
        <taxon>Zoopagomycota</taxon>
        <taxon>Kickxellomycotina</taxon>
        <taxon>Harpellomycetes</taxon>
        <taxon>Harpellales</taxon>
        <taxon>Legeriomycetaceae</taxon>
        <taxon>Smittium</taxon>
    </lineage>
</organism>
<dbReference type="GO" id="GO:0008270">
    <property type="term" value="F:zinc ion binding"/>
    <property type="evidence" value="ECO:0007669"/>
    <property type="project" value="UniProtKB-KW"/>
</dbReference>
<evidence type="ECO:0000313" key="18">
    <source>
        <dbReference type="Proteomes" id="UP000245383"/>
    </source>
</evidence>
<feature type="domain" description="RING-type" evidence="16">
    <location>
        <begin position="129"/>
        <end position="352"/>
    </location>
</feature>
<evidence type="ECO:0000256" key="3">
    <source>
        <dbReference type="ARBA" id="ARBA00004906"/>
    </source>
</evidence>
<evidence type="ECO:0000313" key="17">
    <source>
        <dbReference type="EMBL" id="PVU95270.1"/>
    </source>
</evidence>
<dbReference type="InterPro" id="IPR017907">
    <property type="entry name" value="Znf_RING_CS"/>
</dbReference>
<name>A0A2T9YSD7_9FUNG</name>
<evidence type="ECO:0000259" key="15">
    <source>
        <dbReference type="PROSITE" id="PS50089"/>
    </source>
</evidence>
<keyword evidence="5" id="KW-0808">Transferase</keyword>
<dbReference type="InterPro" id="IPR001841">
    <property type="entry name" value="Znf_RING"/>
</dbReference>
<dbReference type="PANTHER" id="PTHR11685">
    <property type="entry name" value="RBR FAMILY RING FINGER AND IBR DOMAIN-CONTAINING"/>
    <property type="match status" value="1"/>
</dbReference>
<dbReference type="Proteomes" id="UP000245383">
    <property type="component" value="Unassembled WGS sequence"/>
</dbReference>
<dbReference type="InterPro" id="IPR031127">
    <property type="entry name" value="E3_UB_ligase_RBR"/>
</dbReference>
<dbReference type="Pfam" id="PF01485">
    <property type="entry name" value="IBR"/>
    <property type="match status" value="1"/>
</dbReference>
<proteinExistence type="predicted"/>
<evidence type="ECO:0000256" key="4">
    <source>
        <dbReference type="ARBA" id="ARBA00012251"/>
    </source>
</evidence>
<dbReference type="EMBL" id="MBFR01000060">
    <property type="protein sequence ID" value="PVU95270.1"/>
    <property type="molecule type" value="Genomic_DNA"/>
</dbReference>
<evidence type="ECO:0000256" key="12">
    <source>
        <dbReference type="ARBA" id="ARBA00022989"/>
    </source>
</evidence>
<evidence type="ECO:0000256" key="5">
    <source>
        <dbReference type="ARBA" id="ARBA00022679"/>
    </source>
</evidence>
<evidence type="ECO:0000256" key="10">
    <source>
        <dbReference type="ARBA" id="ARBA00022786"/>
    </source>
</evidence>
<keyword evidence="11" id="KW-0862">Zinc</keyword>
<dbReference type="InterPro" id="IPR018957">
    <property type="entry name" value="Znf_C3HC4_RING-type"/>
</dbReference>
<dbReference type="InterPro" id="IPR044066">
    <property type="entry name" value="TRIAD_supradom"/>
</dbReference>
<feature type="domain" description="RING-type" evidence="15">
    <location>
        <begin position="133"/>
        <end position="176"/>
    </location>
</feature>
<evidence type="ECO:0000259" key="16">
    <source>
        <dbReference type="PROSITE" id="PS51873"/>
    </source>
</evidence>
<evidence type="ECO:0000256" key="8">
    <source>
        <dbReference type="ARBA" id="ARBA00022737"/>
    </source>
</evidence>
<dbReference type="STRING" id="133385.A0A2T9YSD7"/>
<dbReference type="SMART" id="SM00647">
    <property type="entry name" value="IBR"/>
    <property type="match status" value="2"/>
</dbReference>
<keyword evidence="6" id="KW-0812">Transmembrane</keyword>
<dbReference type="GO" id="GO:0061630">
    <property type="term" value="F:ubiquitin protein ligase activity"/>
    <property type="evidence" value="ECO:0007669"/>
    <property type="project" value="UniProtKB-EC"/>
</dbReference>
<dbReference type="OrthoDB" id="10009520at2759"/>
<sequence>MSRNNNSRRNGVRMITIKGISNRGTNNFNLEAINEYLQSLNNRNEKKQTIGLLNYIPRSKTEFKTYLKLIKDKISALLDVNIQKTLSLLNIFKWNIILLLNTVKQQKDAFYINYSLNVDPAEAGSKILNGFTCTICTDVFNSTNTFAGFCGHRFCYTCYERYVKSKIQANQSVIKCLDYNCKILLKDEEIALFLSTEELKIYNEASKLKFFRNFSSFKECPNLLCSSVVEYYSSLTLLSKPQIVKCKQKHRFCFSCSKGQHSIIPCDLAEDWLKKAATKFTNEENYETSLDSRKSKEWIYYNTKKCPKCNVDIEKNAGCNHMNCYNCKFHFCWLCLKEYINHNNFYECRDYTNAKVQAVKKFVYTGGKFMEHFNNYEKYYYEANLSKSLHKKAHTLLKGCGTRLKNSYGMLIDYIKKLIKCEYMIAWISVFTYYLTDPSQSRITEYQKSLEMYAYKSKNLIILNLDSLVSFELKKIKTINANMCKTANTIKELVDNGLDRNIWAFRD</sequence>
<dbReference type="InterPro" id="IPR002867">
    <property type="entry name" value="IBR_dom"/>
</dbReference>
<keyword evidence="18" id="KW-1185">Reference proteome</keyword>
<evidence type="ECO:0000256" key="9">
    <source>
        <dbReference type="ARBA" id="ARBA00022771"/>
    </source>
</evidence>
<keyword evidence="12" id="KW-1133">Transmembrane helix</keyword>
<dbReference type="Gene3D" id="3.30.40.10">
    <property type="entry name" value="Zinc/RING finger domain, C3HC4 (zinc finger)"/>
    <property type="match status" value="1"/>
</dbReference>
<dbReference type="SUPFAM" id="SSF57850">
    <property type="entry name" value="RING/U-box"/>
    <property type="match status" value="2"/>
</dbReference>